<dbReference type="InterPro" id="IPR050794">
    <property type="entry name" value="CPA2_transporter"/>
</dbReference>
<evidence type="ECO:0000256" key="3">
    <source>
        <dbReference type="ARBA" id="ARBA00022538"/>
    </source>
</evidence>
<accession>A0A7J6H2S6</accession>
<feature type="domain" description="Cation/H(+) antiporter C-terminal" evidence="13">
    <location>
        <begin position="635"/>
        <end position="778"/>
    </location>
</feature>
<dbReference type="Pfam" id="PF00999">
    <property type="entry name" value="Na_H_Exchanger"/>
    <property type="match status" value="1"/>
</dbReference>
<organism evidence="14 16">
    <name type="scientific">Cannabis sativa</name>
    <name type="common">Hemp</name>
    <name type="synonym">Marijuana</name>
    <dbReference type="NCBI Taxonomy" id="3483"/>
    <lineage>
        <taxon>Eukaryota</taxon>
        <taxon>Viridiplantae</taxon>
        <taxon>Streptophyta</taxon>
        <taxon>Embryophyta</taxon>
        <taxon>Tracheophyta</taxon>
        <taxon>Spermatophyta</taxon>
        <taxon>Magnoliopsida</taxon>
        <taxon>eudicotyledons</taxon>
        <taxon>Gunneridae</taxon>
        <taxon>Pentapetalae</taxon>
        <taxon>rosids</taxon>
        <taxon>fabids</taxon>
        <taxon>Rosales</taxon>
        <taxon>Cannabaceae</taxon>
        <taxon>Cannabis</taxon>
    </lineage>
</organism>
<keyword evidence="17" id="KW-1185">Reference proteome</keyword>
<evidence type="ECO:0000256" key="1">
    <source>
        <dbReference type="ARBA" id="ARBA00004141"/>
    </source>
</evidence>
<comment type="subcellular location">
    <subcellularLocation>
        <location evidence="1">Membrane</location>
        <topology evidence="1">Multi-pass membrane protein</topology>
    </subcellularLocation>
</comment>
<evidence type="ECO:0000256" key="10">
    <source>
        <dbReference type="SAM" id="Phobius"/>
    </source>
</evidence>
<keyword evidence="4 10" id="KW-0812">Transmembrane</keyword>
<feature type="transmembrane region" description="Helical" evidence="10">
    <location>
        <begin position="353"/>
        <end position="372"/>
    </location>
</feature>
<dbReference type="InterPro" id="IPR006153">
    <property type="entry name" value="Cation/H_exchanger_TM"/>
</dbReference>
<evidence type="ECO:0000313" key="17">
    <source>
        <dbReference type="Proteomes" id="UP000596661"/>
    </source>
</evidence>
<dbReference type="GO" id="GO:0006885">
    <property type="term" value="P:regulation of pH"/>
    <property type="evidence" value="ECO:0007669"/>
    <property type="project" value="TreeGrafter"/>
</dbReference>
<accession>A0A803PV28</accession>
<feature type="transmembrane region" description="Helical" evidence="10">
    <location>
        <begin position="73"/>
        <end position="95"/>
    </location>
</feature>
<protein>
    <recommendedName>
        <fullName evidence="18">Cation/H+ exchanger domain-containing protein</fullName>
    </recommendedName>
</protein>
<dbReference type="Proteomes" id="UP000525078">
    <property type="component" value="Unassembled WGS sequence"/>
</dbReference>
<reference evidence="14 16" key="2">
    <citation type="journal article" date="2020" name="bioRxiv">
        <title>Sequence and annotation of 42 cannabis genomes reveals extensive copy number variation in cannabinoid synthesis and pathogen resistance genes.</title>
        <authorList>
            <person name="Mckernan K.J."/>
            <person name="Helbert Y."/>
            <person name="Kane L.T."/>
            <person name="Ebling H."/>
            <person name="Zhang L."/>
            <person name="Liu B."/>
            <person name="Eaton Z."/>
            <person name="Mclaughlin S."/>
            <person name="Kingan S."/>
            <person name="Baybayan P."/>
            <person name="Concepcion G."/>
            <person name="Jordan M."/>
            <person name="Riva A."/>
            <person name="Barbazuk W."/>
            <person name="Harkins T."/>
        </authorList>
    </citation>
    <scope>NUCLEOTIDE SEQUENCE [LARGE SCALE GENOMIC DNA]</scope>
    <source>
        <strain evidence="16">cv. Jamaican Lion 4</strain>
        <strain evidence="14">Mother</strain>
        <tissue evidence="14">Leaf</tissue>
    </source>
</reference>
<feature type="transmembrane region" description="Helical" evidence="10">
    <location>
        <begin position="384"/>
        <end position="404"/>
    </location>
</feature>
<keyword evidence="6 10" id="KW-1133">Transmembrane helix</keyword>
<feature type="domain" description="Cation/H+ exchanger transmembrane" evidence="11">
    <location>
        <begin position="55"/>
        <end position="434"/>
    </location>
</feature>
<dbReference type="GO" id="GO:0006813">
    <property type="term" value="P:potassium ion transport"/>
    <property type="evidence" value="ECO:0007669"/>
    <property type="project" value="UniProtKB-KW"/>
</dbReference>
<dbReference type="GO" id="GO:0016020">
    <property type="term" value="C:membrane"/>
    <property type="evidence" value="ECO:0007669"/>
    <property type="project" value="UniProtKB-SubCell"/>
</dbReference>
<keyword evidence="2" id="KW-0813">Transport</keyword>
<dbReference type="GeneID" id="115720405"/>
<dbReference type="PANTHER" id="PTHR32468:SF164">
    <property type="entry name" value="OS05G0485000 PROTEIN"/>
    <property type="match status" value="1"/>
</dbReference>
<dbReference type="InterPro" id="IPR057291">
    <property type="entry name" value="CHX17_2nd"/>
</dbReference>
<feature type="domain" description="Cation/H(+) antiporter central" evidence="12">
    <location>
        <begin position="495"/>
        <end position="616"/>
    </location>
</feature>
<feature type="transmembrane region" description="Helical" evidence="10">
    <location>
        <begin position="202"/>
        <end position="224"/>
    </location>
</feature>
<feature type="transmembrane region" description="Helical" evidence="10">
    <location>
        <begin position="134"/>
        <end position="156"/>
    </location>
</feature>
<reference evidence="15 17" key="1">
    <citation type="submission" date="2018-11" db="EMBL/GenBank/DDBJ databases">
        <authorList>
            <person name="Grassa J C."/>
        </authorList>
    </citation>
    <scope>NUCLEOTIDE SEQUENCE [LARGE SCALE GENOMIC DNA]</scope>
</reference>
<evidence type="ECO:0000313" key="15">
    <source>
        <dbReference type="EnsemblPlants" id="cds.evm.model.06.1573"/>
    </source>
</evidence>
<feature type="transmembrane region" description="Helical" evidence="10">
    <location>
        <begin position="101"/>
        <end position="122"/>
    </location>
</feature>
<dbReference type="EnsemblPlants" id="evm.model.06.1573">
    <property type="protein sequence ID" value="cds.evm.model.06.1573"/>
    <property type="gene ID" value="evm.TU.06.1573"/>
</dbReference>
<reference evidence="15" key="3">
    <citation type="submission" date="2021-03" db="UniProtKB">
        <authorList>
            <consortium name="EnsemblPlants"/>
        </authorList>
    </citation>
    <scope>IDENTIFICATION</scope>
</reference>
<dbReference type="GO" id="GO:0015297">
    <property type="term" value="F:antiporter activity"/>
    <property type="evidence" value="ECO:0007669"/>
    <property type="project" value="InterPro"/>
</dbReference>
<evidence type="ECO:0000259" key="13">
    <source>
        <dbReference type="Pfam" id="PF23259"/>
    </source>
</evidence>
<dbReference type="Pfam" id="PF23259">
    <property type="entry name" value="CHX17_C"/>
    <property type="match status" value="1"/>
</dbReference>
<evidence type="ECO:0000256" key="7">
    <source>
        <dbReference type="ARBA" id="ARBA00023065"/>
    </source>
</evidence>
<feature type="transmembrane region" description="Helical" evidence="10">
    <location>
        <begin position="168"/>
        <end position="190"/>
    </location>
</feature>
<dbReference type="OMA" id="MHNDVCY"/>
<dbReference type="GO" id="GO:0012505">
    <property type="term" value="C:endomembrane system"/>
    <property type="evidence" value="ECO:0007669"/>
    <property type="project" value="TreeGrafter"/>
</dbReference>
<dbReference type="GO" id="GO:1902600">
    <property type="term" value="P:proton transmembrane transport"/>
    <property type="evidence" value="ECO:0007669"/>
    <property type="project" value="InterPro"/>
</dbReference>
<gene>
    <name evidence="15" type="primary">LOC115720405</name>
    <name evidence="14" type="ORF">F8388_009679</name>
</gene>
<evidence type="ECO:0000256" key="8">
    <source>
        <dbReference type="ARBA" id="ARBA00023136"/>
    </source>
</evidence>
<dbReference type="EMBL" id="UZAU01000615">
    <property type="status" value="NOT_ANNOTATED_CDS"/>
    <property type="molecule type" value="Genomic_DNA"/>
</dbReference>
<evidence type="ECO:0000259" key="11">
    <source>
        <dbReference type="Pfam" id="PF00999"/>
    </source>
</evidence>
<keyword evidence="3" id="KW-0633">Potassium transport</keyword>
<feature type="transmembrane region" description="Helical" evidence="10">
    <location>
        <begin position="36"/>
        <end position="61"/>
    </location>
</feature>
<proteinExistence type="inferred from homology"/>
<evidence type="ECO:0000313" key="14">
    <source>
        <dbReference type="EMBL" id="KAF4389546.1"/>
    </source>
</evidence>
<keyword evidence="8 10" id="KW-0472">Membrane</keyword>
<feature type="transmembrane region" description="Helical" evidence="10">
    <location>
        <begin position="273"/>
        <end position="304"/>
    </location>
</feature>
<dbReference type="Gene3D" id="1.20.1530.20">
    <property type="match status" value="1"/>
</dbReference>
<evidence type="ECO:0000256" key="9">
    <source>
        <dbReference type="ARBA" id="ARBA00038341"/>
    </source>
</evidence>
<dbReference type="PANTHER" id="PTHR32468">
    <property type="entry name" value="CATION/H + ANTIPORTER"/>
    <property type="match status" value="1"/>
</dbReference>
<evidence type="ECO:0000259" key="12">
    <source>
        <dbReference type="Pfam" id="PF23256"/>
    </source>
</evidence>
<evidence type="ECO:0000256" key="5">
    <source>
        <dbReference type="ARBA" id="ARBA00022958"/>
    </source>
</evidence>
<comment type="similarity">
    <text evidence="9">Belongs to the monovalent cation:proton antiporter 2 (CPA2) transporter (TC 2.A.37) family. CHX (TC 2.A.37.4) subfamily.</text>
</comment>
<sequence length="803" mass="89124">MFMGKNDLKGEVTTSYICHIIDQINSRGIWFGDDPLAFSLPLLLLQLSLISIVTRFIYFILKPFGQPSIVSQILGGIILGPSVIGRSPTFATKVFPPKGRALFETLSVFGFMLSVFLIGVKMDPYILLRSGKRAIAVGFLAFSVPYALAGFVAFVIDHFLSLDPDVSSALPFVVSIQTLTAFPTVACFLDELRLLNSEIGRLASSSSIVCDVCHWFIFVLKFLTHLASQRSIRISFGFLLSVGLFAAILFFGVRPAVLWAIRQTPEGEPVKEAYVFAVLISVLVCGFIGEVIGLNAFFPSFLLGLVIPDGPPLGAALVEKLDCFVSQILMPIFFAMCGLRMDIFAIQQFKNVATIQLIVFLAFAGKIIGSAIPPLFCRMPILDAISLGLIMNSKGVVELFLLLAWKTEQVLNEECFAIMIISVVIVAGIISPLVRVLYDPSKRFLAYRRRTILHHRQGEELRMLACVHRQENVSAILDLLAASNPTEESPINLVILHLIKLVGQASSLLVSHQPREKPPSTQYPSQSERIFNAFHKFEKHYSEHVTVHCFKGISPYSTMHNDVCSLALEKRSTFIIIPFHRLWINGSVAETSHSLRHLNKNVLEKAPCSVGVLVDRVNRRKYLSSLCINTSLYRIAVLFFGGADDREALAYAGRMSKHSNVLTTLFCFSSSTDIVEGSARSKALDTDVLSKFRLSAFRDDRVSFQEVEVGSGKEVLDVLRSLDGAYELVMVGRRHAESWLMTQIAKWKDRGDLGAIGELLASSEIRIAASILVVQQQTRVWGLRDPEESMHLQRDSTNPRQDA</sequence>
<dbReference type="RefSeq" id="XP_030505414.2">
    <property type="nucleotide sequence ID" value="XM_030649554.2"/>
</dbReference>
<dbReference type="InterPro" id="IPR057290">
    <property type="entry name" value="CHX17_C"/>
</dbReference>
<feature type="transmembrane region" description="Helical" evidence="10">
    <location>
        <begin position="236"/>
        <end position="261"/>
    </location>
</feature>
<dbReference type="Proteomes" id="UP000596661">
    <property type="component" value="Chromosome 6"/>
</dbReference>
<keyword evidence="5" id="KW-0630">Potassium</keyword>
<feature type="transmembrane region" description="Helical" evidence="10">
    <location>
        <begin position="324"/>
        <end position="341"/>
    </location>
</feature>
<dbReference type="AlphaFoldDB" id="A0A7J6H2S6"/>
<dbReference type="InterPro" id="IPR038770">
    <property type="entry name" value="Na+/solute_symporter_sf"/>
</dbReference>
<name>A0A7J6H2S6_CANSA</name>
<evidence type="ECO:0000256" key="6">
    <source>
        <dbReference type="ARBA" id="ARBA00022989"/>
    </source>
</evidence>
<dbReference type="Pfam" id="PF23256">
    <property type="entry name" value="CHX17_2nd"/>
    <property type="match status" value="1"/>
</dbReference>
<evidence type="ECO:0000256" key="2">
    <source>
        <dbReference type="ARBA" id="ARBA00022448"/>
    </source>
</evidence>
<keyword evidence="7" id="KW-0406">Ion transport</keyword>
<evidence type="ECO:0000313" key="16">
    <source>
        <dbReference type="Proteomes" id="UP000525078"/>
    </source>
</evidence>
<evidence type="ECO:0000256" key="4">
    <source>
        <dbReference type="ARBA" id="ARBA00022692"/>
    </source>
</evidence>
<feature type="transmembrane region" description="Helical" evidence="10">
    <location>
        <begin position="416"/>
        <end position="438"/>
    </location>
</feature>
<dbReference type="Gramene" id="evm.model.06.1573">
    <property type="protein sequence ID" value="cds.evm.model.06.1573"/>
    <property type="gene ID" value="evm.TU.06.1573"/>
</dbReference>
<dbReference type="EMBL" id="JAATIP010000031">
    <property type="protein sequence ID" value="KAF4389546.1"/>
    <property type="molecule type" value="Genomic_DNA"/>
</dbReference>
<evidence type="ECO:0008006" key="18">
    <source>
        <dbReference type="Google" id="ProtNLM"/>
    </source>
</evidence>